<protein>
    <recommendedName>
        <fullName evidence="1">Flagella basal body P-ring formation protein FlgA</fullName>
    </recommendedName>
</protein>
<dbReference type="Gene3D" id="2.30.30.760">
    <property type="match status" value="1"/>
</dbReference>
<keyword evidence="1" id="KW-0574">Periplasm</keyword>
<evidence type="ECO:0000259" key="2">
    <source>
        <dbReference type="Pfam" id="PF13144"/>
    </source>
</evidence>
<keyword evidence="3" id="KW-0969">Cilium</keyword>
<evidence type="ECO:0000256" key="1">
    <source>
        <dbReference type="RuleBase" id="RU362063"/>
    </source>
</evidence>
<dbReference type="Pfam" id="PF13144">
    <property type="entry name" value="ChapFlgA"/>
    <property type="match status" value="1"/>
</dbReference>
<accession>A0A1F4TKG5</accession>
<keyword evidence="1" id="KW-1005">Bacterial flagellum biogenesis</keyword>
<dbReference type="PANTHER" id="PTHR36307">
    <property type="entry name" value="FLAGELLA BASAL BODY P-RING FORMATION PROTEIN FLGA"/>
    <property type="match status" value="1"/>
</dbReference>
<dbReference type="Proteomes" id="UP000177309">
    <property type="component" value="Unassembled WGS sequence"/>
</dbReference>
<dbReference type="NCBIfam" id="TIGR03170">
    <property type="entry name" value="flgA_cterm"/>
    <property type="match status" value="1"/>
</dbReference>
<name>A0A1F4TKG5_UNCSA</name>
<comment type="subcellular location">
    <subcellularLocation>
        <location evidence="1">Periplasm</location>
    </subcellularLocation>
</comment>
<dbReference type="GO" id="GO:0044780">
    <property type="term" value="P:bacterial-type flagellum assembly"/>
    <property type="evidence" value="ECO:0007669"/>
    <property type="project" value="InterPro"/>
</dbReference>
<dbReference type="AlphaFoldDB" id="A0A1F4TKG5"/>
<reference evidence="3 4" key="1">
    <citation type="journal article" date="2016" name="Nat. Commun.">
        <title>Thousands of microbial genomes shed light on interconnected biogeochemical processes in an aquifer system.</title>
        <authorList>
            <person name="Anantharaman K."/>
            <person name="Brown C.T."/>
            <person name="Hug L.A."/>
            <person name="Sharon I."/>
            <person name="Castelle C.J."/>
            <person name="Probst A.J."/>
            <person name="Thomas B.C."/>
            <person name="Singh A."/>
            <person name="Wilkins M.J."/>
            <person name="Karaoz U."/>
            <person name="Brodie E.L."/>
            <person name="Williams K.H."/>
            <person name="Hubbard S.S."/>
            <person name="Banfield J.F."/>
        </authorList>
    </citation>
    <scope>NUCLEOTIDE SEQUENCE [LARGE SCALE GENOMIC DNA]</scope>
</reference>
<dbReference type="EMBL" id="MEUI01000038">
    <property type="protein sequence ID" value="OGC33218.1"/>
    <property type="molecule type" value="Genomic_DNA"/>
</dbReference>
<dbReference type="GO" id="GO:0042597">
    <property type="term" value="C:periplasmic space"/>
    <property type="evidence" value="ECO:0007669"/>
    <property type="project" value="UniProtKB-SubCell"/>
</dbReference>
<gene>
    <name evidence="3" type="ORF">A2462_07310</name>
</gene>
<sequence length="242" mass="27314">MILKRLAKIFCGFLLLVILWQPAGAVESAEQKITNLIKDQVVTGYPAWKNLKIEVAYKFTDNIFKQLDAQGYDLGFKITETSREIKPLGNVIFPIEVSLKETTQKIFIRARVGVFNNLVVAKNTVKRGESLSSENLAVEERDIATLPQQYYSNINDLKNKEAKITIPSNSTVFDWMVKNVPLVRRGENVTIRVTAPNLLVKSSGVFLEDGYLNEKVRVRKNGSKDILEGILKSTGEVEVRLR</sequence>
<proteinExistence type="inferred from homology"/>
<dbReference type="Gene3D" id="3.90.1210.10">
    <property type="entry name" value="Antifreeze-like/N-acetylneuraminic acid synthase C-terminal domain"/>
    <property type="match status" value="1"/>
</dbReference>
<keyword evidence="1" id="KW-0732">Signal</keyword>
<evidence type="ECO:0000313" key="3">
    <source>
        <dbReference type="EMBL" id="OGC33218.1"/>
    </source>
</evidence>
<dbReference type="InterPro" id="IPR017585">
    <property type="entry name" value="SAF_FlgA"/>
</dbReference>
<comment type="function">
    <text evidence="1">Involved in the assembly process of the P-ring formation. It may associate with FlgF on the rod constituting a structure essential for the P-ring assembly or may act as a modulator protein for the P-ring assembly.</text>
</comment>
<dbReference type="CDD" id="cd11614">
    <property type="entry name" value="SAF_CpaB_FlgA_like"/>
    <property type="match status" value="1"/>
</dbReference>
<organism evidence="3 4">
    <name type="scientific">candidate division WOR-1 bacterium RIFOXYC2_FULL_41_25</name>
    <dbReference type="NCBI Taxonomy" id="1802586"/>
    <lineage>
        <taxon>Bacteria</taxon>
        <taxon>Bacillati</taxon>
        <taxon>Saganbacteria</taxon>
    </lineage>
</organism>
<keyword evidence="3" id="KW-0282">Flagellum</keyword>
<comment type="similarity">
    <text evidence="1">Belongs to the FlgA family.</text>
</comment>
<feature type="signal peptide" evidence="1">
    <location>
        <begin position="1"/>
        <end position="25"/>
    </location>
</feature>
<dbReference type="PANTHER" id="PTHR36307:SF1">
    <property type="entry name" value="FLAGELLA BASAL BODY P-RING FORMATION PROTEIN FLGA"/>
    <property type="match status" value="1"/>
</dbReference>
<dbReference type="InterPro" id="IPR039246">
    <property type="entry name" value="Flagellar_FlgA"/>
</dbReference>
<feature type="domain" description="Flagella basal body P-ring formation protein FlgA SAF" evidence="2">
    <location>
        <begin position="117"/>
        <end position="239"/>
    </location>
</feature>
<keyword evidence="3" id="KW-0966">Cell projection</keyword>
<evidence type="ECO:0000313" key="4">
    <source>
        <dbReference type="Proteomes" id="UP000177309"/>
    </source>
</evidence>
<feature type="chain" id="PRO_5009363428" description="Flagella basal body P-ring formation protein FlgA" evidence="1">
    <location>
        <begin position="26"/>
        <end position="242"/>
    </location>
</feature>
<comment type="caution">
    <text evidence="3">The sequence shown here is derived from an EMBL/GenBank/DDBJ whole genome shotgun (WGS) entry which is preliminary data.</text>
</comment>